<keyword evidence="4 5" id="KW-0862">Zinc</keyword>
<dbReference type="GO" id="GO:0005524">
    <property type="term" value="F:ATP binding"/>
    <property type="evidence" value="ECO:0007669"/>
    <property type="project" value="InterPro"/>
</dbReference>
<dbReference type="PANTHER" id="PTHR43888">
    <property type="entry name" value="DNAJ-LIKE-2, ISOFORM A-RELATED"/>
    <property type="match status" value="1"/>
</dbReference>
<dbReference type="AlphaFoldDB" id="A0AAV9IRB1"/>
<dbReference type="InterPro" id="IPR036410">
    <property type="entry name" value="HSP_DnaJ_Cys-rich_dom_sf"/>
</dbReference>
<dbReference type="Gene3D" id="1.10.287.110">
    <property type="entry name" value="DnaJ domain"/>
    <property type="match status" value="1"/>
</dbReference>
<evidence type="ECO:0000256" key="1">
    <source>
        <dbReference type="ARBA" id="ARBA00022723"/>
    </source>
</evidence>
<dbReference type="InterPro" id="IPR018253">
    <property type="entry name" value="DnaJ_domain_CS"/>
</dbReference>
<sequence length="428" mass="46901">MFGRMAPRAPVDNTRYYEMLGVSKTATTEEIKKAYKRLALRLHPDKNPDPNTQEKFKELTVAYEVLSDPEKRRMYDELGEEGLKEGGGMSGFRDPMDIFEAMFGGLGGRSSRGPRKTEDVVHALRVSLEDLYNGKTTKLAIQRKRVCATCNGSGASRDAPASASFACRTCHGNGVEVRLRQLAPGMVQQIQSVCSECEGSGRSVPRKYQCTTCRGKRVVEDRAVIEVVVEKGMSHGQKIVFRGEADEEPGVQPGDVIVVLQQKPHAVFQRQGSTLLMEQSIRLVDALCGVALAVKTLDNRTLLIKSRPGEVIDGAVPLKTVAGEGMPIYRRSTQHGVLIVKFKIEYPHYVDPAHHAALETILGQQRTEPMLDGTDAAEVEEHELIDFDESQLRAGAENGAREAYESDDDDGGTPGMPGGAQRVSCAQQ</sequence>
<dbReference type="Pfam" id="PF01556">
    <property type="entry name" value="DnaJ_C"/>
    <property type="match status" value="1"/>
</dbReference>
<keyword evidence="10" id="KW-1185">Reference proteome</keyword>
<dbReference type="CDD" id="cd06257">
    <property type="entry name" value="DnaJ"/>
    <property type="match status" value="1"/>
</dbReference>
<dbReference type="SUPFAM" id="SSF49493">
    <property type="entry name" value="HSP40/DnaJ peptide-binding domain"/>
    <property type="match status" value="2"/>
</dbReference>
<accession>A0AAV9IRB1</accession>
<dbReference type="GO" id="GO:0051082">
    <property type="term" value="F:unfolded protein binding"/>
    <property type="evidence" value="ECO:0007669"/>
    <property type="project" value="InterPro"/>
</dbReference>
<dbReference type="Pfam" id="PF00226">
    <property type="entry name" value="DnaJ"/>
    <property type="match status" value="1"/>
</dbReference>
<dbReference type="PROSITE" id="PS51188">
    <property type="entry name" value="ZF_CR"/>
    <property type="match status" value="1"/>
</dbReference>
<protein>
    <submittedName>
        <fullName evidence="9">Uncharacterized protein</fullName>
    </submittedName>
</protein>
<dbReference type="PROSITE" id="PS50076">
    <property type="entry name" value="DNAJ_2"/>
    <property type="match status" value="1"/>
</dbReference>
<evidence type="ECO:0000313" key="9">
    <source>
        <dbReference type="EMBL" id="KAK4534845.1"/>
    </source>
</evidence>
<dbReference type="SUPFAM" id="SSF46565">
    <property type="entry name" value="Chaperone J-domain"/>
    <property type="match status" value="1"/>
</dbReference>
<name>A0AAV9IRB1_CYACA</name>
<dbReference type="InterPro" id="IPR012724">
    <property type="entry name" value="DnaJ"/>
</dbReference>
<dbReference type="FunFam" id="2.60.260.20:FF:000003">
    <property type="entry name" value="DnaJ subfamily A member 2"/>
    <property type="match status" value="1"/>
</dbReference>
<reference evidence="9 10" key="1">
    <citation type="submission" date="2022-07" db="EMBL/GenBank/DDBJ databases">
        <title>Genome-wide signatures of adaptation to extreme environments.</title>
        <authorList>
            <person name="Cho C.H."/>
            <person name="Yoon H.S."/>
        </authorList>
    </citation>
    <scope>NUCLEOTIDE SEQUENCE [LARGE SCALE GENOMIC DNA]</scope>
    <source>
        <strain evidence="9 10">DBV 063 E5</strain>
    </source>
</reference>
<dbReference type="GO" id="GO:0030544">
    <property type="term" value="F:Hsp70 protein binding"/>
    <property type="evidence" value="ECO:0007669"/>
    <property type="project" value="InterPro"/>
</dbReference>
<feature type="zinc finger region" description="CR-type" evidence="5">
    <location>
        <begin position="134"/>
        <end position="222"/>
    </location>
</feature>
<dbReference type="FunFam" id="2.10.230.10:FF:000001">
    <property type="entry name" value="DnaJ subfamily A member 2"/>
    <property type="match status" value="1"/>
</dbReference>
<evidence type="ECO:0000313" key="10">
    <source>
        <dbReference type="Proteomes" id="UP001301350"/>
    </source>
</evidence>
<evidence type="ECO:0000256" key="2">
    <source>
        <dbReference type="ARBA" id="ARBA00022737"/>
    </source>
</evidence>
<dbReference type="CDD" id="cd10747">
    <property type="entry name" value="DnaJ_C"/>
    <property type="match status" value="1"/>
</dbReference>
<dbReference type="InterPro" id="IPR001623">
    <property type="entry name" value="DnaJ_domain"/>
</dbReference>
<keyword evidence="1 5" id="KW-0479">Metal-binding</keyword>
<comment type="caution">
    <text evidence="9">The sequence shown here is derived from an EMBL/GenBank/DDBJ whole genome shotgun (WGS) entry which is preliminary data.</text>
</comment>
<dbReference type="GO" id="GO:0006457">
    <property type="term" value="P:protein folding"/>
    <property type="evidence" value="ECO:0007669"/>
    <property type="project" value="InterPro"/>
</dbReference>
<organism evidence="9 10">
    <name type="scientific">Cyanidium caldarium</name>
    <name type="common">Red alga</name>
    <dbReference type="NCBI Taxonomy" id="2771"/>
    <lineage>
        <taxon>Eukaryota</taxon>
        <taxon>Rhodophyta</taxon>
        <taxon>Bangiophyceae</taxon>
        <taxon>Cyanidiales</taxon>
        <taxon>Cyanidiaceae</taxon>
        <taxon>Cyanidium</taxon>
    </lineage>
</organism>
<dbReference type="SMART" id="SM00271">
    <property type="entry name" value="DnaJ"/>
    <property type="match status" value="1"/>
</dbReference>
<dbReference type="InterPro" id="IPR002939">
    <property type="entry name" value="DnaJ_C"/>
</dbReference>
<feature type="domain" description="CR-type" evidence="8">
    <location>
        <begin position="134"/>
        <end position="222"/>
    </location>
</feature>
<dbReference type="InterPro" id="IPR001305">
    <property type="entry name" value="HSP_DnaJ_Cys-rich_dom"/>
</dbReference>
<evidence type="ECO:0000256" key="6">
    <source>
        <dbReference type="SAM" id="MobiDB-lite"/>
    </source>
</evidence>
<dbReference type="InterPro" id="IPR036869">
    <property type="entry name" value="J_dom_sf"/>
</dbReference>
<dbReference type="Pfam" id="PF00684">
    <property type="entry name" value="DnaJ_CXXCXGXG"/>
    <property type="match status" value="1"/>
</dbReference>
<dbReference type="EMBL" id="JANCYW010000003">
    <property type="protein sequence ID" value="KAK4534845.1"/>
    <property type="molecule type" value="Genomic_DNA"/>
</dbReference>
<dbReference type="HAMAP" id="MF_01152">
    <property type="entry name" value="DnaJ"/>
    <property type="match status" value="1"/>
</dbReference>
<dbReference type="GO" id="GO:0009408">
    <property type="term" value="P:response to heat"/>
    <property type="evidence" value="ECO:0007669"/>
    <property type="project" value="InterPro"/>
</dbReference>
<proteinExistence type="inferred from homology"/>
<dbReference type="PROSITE" id="PS00636">
    <property type="entry name" value="DNAJ_1"/>
    <property type="match status" value="1"/>
</dbReference>
<feature type="region of interest" description="Disordered" evidence="6">
    <location>
        <begin position="385"/>
        <end position="428"/>
    </location>
</feature>
<dbReference type="SUPFAM" id="SSF57938">
    <property type="entry name" value="DnaJ/Hsp40 cysteine-rich domain"/>
    <property type="match status" value="1"/>
</dbReference>
<dbReference type="InterPro" id="IPR008971">
    <property type="entry name" value="HSP40/DnaJ_pept-bd"/>
</dbReference>
<dbReference type="FunFam" id="1.10.287.110:FF:000041">
    <property type="entry name" value="Chaperone protein DNAj, putative"/>
    <property type="match status" value="1"/>
</dbReference>
<dbReference type="Proteomes" id="UP001301350">
    <property type="component" value="Unassembled WGS sequence"/>
</dbReference>
<dbReference type="CDD" id="cd10719">
    <property type="entry name" value="DnaJ_zf"/>
    <property type="match status" value="1"/>
</dbReference>
<evidence type="ECO:0000259" key="7">
    <source>
        <dbReference type="PROSITE" id="PS50076"/>
    </source>
</evidence>
<dbReference type="GO" id="GO:0008270">
    <property type="term" value="F:zinc ion binding"/>
    <property type="evidence" value="ECO:0007669"/>
    <property type="project" value="UniProtKB-KW"/>
</dbReference>
<dbReference type="InterPro" id="IPR044713">
    <property type="entry name" value="DNJA1/2-like"/>
</dbReference>
<evidence type="ECO:0000256" key="4">
    <source>
        <dbReference type="ARBA" id="ARBA00022833"/>
    </source>
</evidence>
<dbReference type="Gene3D" id="2.60.260.20">
    <property type="entry name" value="Urease metallochaperone UreE, N-terminal domain"/>
    <property type="match status" value="2"/>
</dbReference>
<evidence type="ECO:0000259" key="8">
    <source>
        <dbReference type="PROSITE" id="PS51188"/>
    </source>
</evidence>
<dbReference type="PRINTS" id="PR00625">
    <property type="entry name" value="JDOMAIN"/>
</dbReference>
<gene>
    <name evidence="9" type="ORF">CDCA_CDCA03G0870</name>
</gene>
<evidence type="ECO:0000256" key="5">
    <source>
        <dbReference type="PROSITE-ProRule" id="PRU00546"/>
    </source>
</evidence>
<feature type="domain" description="J" evidence="7">
    <location>
        <begin position="15"/>
        <end position="79"/>
    </location>
</feature>
<keyword evidence="3 5" id="KW-0863">Zinc-finger</keyword>
<keyword evidence="2" id="KW-0677">Repeat</keyword>
<evidence type="ECO:0000256" key="3">
    <source>
        <dbReference type="ARBA" id="ARBA00022771"/>
    </source>
</evidence>
<dbReference type="Gene3D" id="2.10.230.10">
    <property type="entry name" value="Heat shock protein DnaJ, cysteine-rich domain"/>
    <property type="match status" value="1"/>
</dbReference>